<evidence type="ECO:0000256" key="2">
    <source>
        <dbReference type="ARBA" id="ARBA00023002"/>
    </source>
</evidence>
<dbReference type="InterPro" id="IPR002347">
    <property type="entry name" value="SDR_fam"/>
</dbReference>
<sequence>MEPSDKPLRGMRAAVLGATSGIGRATAIAMAAAGADVLVHGNRSAAAAEELSGTLRATGVRTRVLLADLGDRPAADRFADEAWRTWGGLDAWLHIAGADVLTGPGAKLSFDEKLDLLWAVDVVATIRLGREIGRRMKEQGHGAIVTMGWDQAETGMDGDSGAYFGATKGAIMAFTRSLALSLAPAVRVNALAPGWIRTEWGETAPPEWQDRVLREVPLRRWGTAEDVAGAACYLVSPSARFVTGQVVRINGGAVR</sequence>
<proteinExistence type="inferred from homology"/>
<reference evidence="3 4" key="1">
    <citation type="submission" date="2019-08" db="EMBL/GenBank/DDBJ databases">
        <title>Deep-cultivation of Planctomycetes and their phenomic and genomic characterization uncovers novel biology.</title>
        <authorList>
            <person name="Wiegand S."/>
            <person name="Jogler M."/>
            <person name="Boedeker C."/>
            <person name="Pinto D."/>
            <person name="Vollmers J."/>
            <person name="Rivas-Marin E."/>
            <person name="Kohn T."/>
            <person name="Peeters S.H."/>
            <person name="Heuer A."/>
            <person name="Rast P."/>
            <person name="Oberbeckmann S."/>
            <person name="Bunk B."/>
            <person name="Jeske O."/>
            <person name="Meyerdierks A."/>
            <person name="Storesund J.E."/>
            <person name="Kallscheuer N."/>
            <person name="Luecker S."/>
            <person name="Lage O.M."/>
            <person name="Pohl T."/>
            <person name="Merkel B.J."/>
            <person name="Hornburger P."/>
            <person name="Mueller R.-W."/>
            <person name="Bruemmer F."/>
            <person name="Labrenz M."/>
            <person name="Spormann A.M."/>
            <person name="Op den Camp H."/>
            <person name="Overmann J."/>
            <person name="Amann R."/>
            <person name="Jetten M.S.M."/>
            <person name="Mascher T."/>
            <person name="Medema M.H."/>
            <person name="Devos D.P."/>
            <person name="Kaster A.-K."/>
            <person name="Ovreas L."/>
            <person name="Rohde M."/>
            <person name="Galperin M.Y."/>
            <person name="Jogler C."/>
        </authorList>
    </citation>
    <scope>NUCLEOTIDE SEQUENCE [LARGE SCALE GENOMIC DNA]</scope>
    <source>
        <strain evidence="3 4">OJF2</strain>
    </source>
</reference>
<comment type="similarity">
    <text evidence="1">Belongs to the short-chain dehydrogenases/reductases (SDR) family.</text>
</comment>
<dbReference type="Pfam" id="PF13561">
    <property type="entry name" value="adh_short_C2"/>
    <property type="match status" value="1"/>
</dbReference>
<dbReference type="InterPro" id="IPR036291">
    <property type="entry name" value="NAD(P)-bd_dom_sf"/>
</dbReference>
<organism evidence="3 4">
    <name type="scientific">Aquisphaera giovannonii</name>
    <dbReference type="NCBI Taxonomy" id="406548"/>
    <lineage>
        <taxon>Bacteria</taxon>
        <taxon>Pseudomonadati</taxon>
        <taxon>Planctomycetota</taxon>
        <taxon>Planctomycetia</taxon>
        <taxon>Isosphaerales</taxon>
        <taxon>Isosphaeraceae</taxon>
        <taxon>Aquisphaera</taxon>
    </lineage>
</organism>
<evidence type="ECO:0000313" key="4">
    <source>
        <dbReference type="Proteomes" id="UP000324233"/>
    </source>
</evidence>
<dbReference type="PANTHER" id="PTHR43639:SF1">
    <property type="entry name" value="SHORT-CHAIN DEHYDROGENASE_REDUCTASE FAMILY PROTEIN"/>
    <property type="match status" value="1"/>
</dbReference>
<accession>A0A5B9W9S6</accession>
<name>A0A5B9W9S6_9BACT</name>
<keyword evidence="4" id="KW-1185">Reference proteome</keyword>
<dbReference type="Proteomes" id="UP000324233">
    <property type="component" value="Chromosome"/>
</dbReference>
<dbReference type="SUPFAM" id="SSF51735">
    <property type="entry name" value="NAD(P)-binding Rossmann-fold domains"/>
    <property type="match status" value="1"/>
</dbReference>
<dbReference type="OrthoDB" id="248827at2"/>
<dbReference type="PRINTS" id="PR00081">
    <property type="entry name" value="GDHRDH"/>
</dbReference>
<dbReference type="KEGG" id="agv:OJF2_59220"/>
<gene>
    <name evidence="3" type="primary">fabG_13</name>
    <name evidence="3" type="ORF">OJF2_59220</name>
</gene>
<dbReference type="CDD" id="cd05233">
    <property type="entry name" value="SDR_c"/>
    <property type="match status" value="1"/>
</dbReference>
<dbReference type="AlphaFoldDB" id="A0A5B9W9S6"/>
<dbReference type="GO" id="GO:0004316">
    <property type="term" value="F:3-oxoacyl-[acyl-carrier-protein] reductase (NADPH) activity"/>
    <property type="evidence" value="ECO:0007669"/>
    <property type="project" value="UniProtKB-EC"/>
</dbReference>
<evidence type="ECO:0000256" key="1">
    <source>
        <dbReference type="ARBA" id="ARBA00006484"/>
    </source>
</evidence>
<dbReference type="EC" id="1.1.1.100" evidence="3"/>
<dbReference type="EMBL" id="CP042997">
    <property type="protein sequence ID" value="QEH37332.1"/>
    <property type="molecule type" value="Genomic_DNA"/>
</dbReference>
<dbReference type="Gene3D" id="3.40.50.720">
    <property type="entry name" value="NAD(P)-binding Rossmann-like Domain"/>
    <property type="match status" value="1"/>
</dbReference>
<evidence type="ECO:0000313" key="3">
    <source>
        <dbReference type="EMBL" id="QEH37332.1"/>
    </source>
</evidence>
<dbReference type="PANTHER" id="PTHR43639">
    <property type="entry name" value="OXIDOREDUCTASE, SHORT-CHAIN DEHYDROGENASE/REDUCTASE FAMILY (AFU_ORTHOLOGUE AFUA_5G02870)"/>
    <property type="match status" value="1"/>
</dbReference>
<protein>
    <submittedName>
        <fullName evidence="3">3-oxoacyl-[acyl-carrier-protein] reductase FabG</fullName>
        <ecNumber evidence="3">1.1.1.100</ecNumber>
    </submittedName>
</protein>
<keyword evidence="2 3" id="KW-0560">Oxidoreductase</keyword>